<keyword evidence="1" id="KW-0812">Transmembrane</keyword>
<keyword evidence="1" id="KW-0472">Membrane</keyword>
<comment type="caution">
    <text evidence="2">The sequence shown here is derived from an EMBL/GenBank/DDBJ whole genome shotgun (WGS) entry which is preliminary data.</text>
</comment>
<accession>B3XS31</accession>
<proteinExistence type="predicted"/>
<organism evidence="2 3">
    <name type="scientific">Limosilactobacillus reuteri subsp. rodentium (strain DSM 17509 / CIP 109821 / 100-23)</name>
    <name type="common">Lactobacillus reuteri</name>
    <dbReference type="NCBI Taxonomy" id="349123"/>
    <lineage>
        <taxon>Bacteria</taxon>
        <taxon>Bacillati</taxon>
        <taxon>Bacillota</taxon>
        <taxon>Bacilli</taxon>
        <taxon>Lactobacillales</taxon>
        <taxon>Lactobacillaceae</taxon>
        <taxon>Limosilactobacillus</taxon>
    </lineage>
</organism>
<dbReference type="PATRIC" id="fig|349123.13.peg.118"/>
<protein>
    <submittedName>
        <fullName evidence="2">Uncharacterized protein</fullName>
    </submittedName>
</protein>
<gene>
    <name evidence="2" type="ORF">Lreu23DRAFT_3116</name>
</gene>
<evidence type="ECO:0000313" key="2">
    <source>
        <dbReference type="EMBL" id="EDX41605.1"/>
    </source>
</evidence>
<reference evidence="3" key="1">
    <citation type="submission" date="2008-06" db="EMBL/GenBank/DDBJ databases">
        <title>Permanent draft sequence of Lactobacillus reuteri 100-23.</title>
        <authorList>
            <consortium name="US DOE Joint Genome Institute"/>
            <person name="Copeland A."/>
            <person name="Lucas S."/>
            <person name="Lapidus A."/>
            <person name="Barry K."/>
            <person name="Detter J.C."/>
            <person name="Glavina del Rio T."/>
            <person name="Hammon N."/>
            <person name="Israni S."/>
            <person name="Dalin E."/>
            <person name="Tice H."/>
            <person name="Pitluck S."/>
            <person name="Sun H."/>
            <person name="Schmutz J."/>
            <person name="Larimer F."/>
            <person name="Land M."/>
            <person name="Hauser L."/>
            <person name="Walter J."/>
            <person name="Heng N.C.K."/>
            <person name="Tannock G.W."/>
            <person name="Richardson P."/>
        </authorList>
    </citation>
    <scope>NUCLEOTIDE SEQUENCE [LARGE SCALE GENOMIC DNA]</scope>
    <source>
        <strain evidence="3">DSM 17509 / CIP 109821 / 100-23</strain>
    </source>
</reference>
<keyword evidence="1" id="KW-1133">Transmembrane helix</keyword>
<dbReference type="Proteomes" id="UP000003853">
    <property type="component" value="Unassembled WGS sequence"/>
</dbReference>
<dbReference type="EMBL" id="AAPZ02000002">
    <property type="protein sequence ID" value="EDX41605.1"/>
    <property type="molecule type" value="Genomic_DNA"/>
</dbReference>
<sequence length="52" mass="5942">MKSTVMAFTSWLIMMVVIALFLVLVIGIHIMCFRGLMIFLEKILQIACLKLP</sequence>
<name>B3XS31_LIMR1</name>
<evidence type="ECO:0000313" key="3">
    <source>
        <dbReference type="Proteomes" id="UP000003853"/>
    </source>
</evidence>
<evidence type="ECO:0000256" key="1">
    <source>
        <dbReference type="SAM" id="Phobius"/>
    </source>
</evidence>
<dbReference type="AlphaFoldDB" id="B3XS31"/>
<feature type="transmembrane region" description="Helical" evidence="1">
    <location>
        <begin position="12"/>
        <end position="33"/>
    </location>
</feature>